<name>A0A345Y8S6_9NEIS</name>
<accession>A0A345Y8S6</accession>
<reference evidence="2 3" key="1">
    <citation type="submission" date="2018-07" db="EMBL/GenBank/DDBJ databases">
        <title>Crenobacter cavernae sp. nov., isolated from a karst cave.</title>
        <authorList>
            <person name="Zhu H."/>
        </authorList>
    </citation>
    <scope>NUCLEOTIDE SEQUENCE [LARGE SCALE GENOMIC DNA]</scope>
    <source>
        <strain evidence="2 3">K1W11S-77</strain>
    </source>
</reference>
<dbReference type="OrthoDB" id="9774747at2"/>
<dbReference type="PANTHER" id="PTHR43155">
    <property type="entry name" value="CYCLIC DI-GMP PHOSPHODIESTERASE PA4108-RELATED"/>
    <property type="match status" value="1"/>
</dbReference>
<organism evidence="2 3">
    <name type="scientific">Crenobacter cavernae</name>
    <dbReference type="NCBI Taxonomy" id="2290923"/>
    <lineage>
        <taxon>Bacteria</taxon>
        <taxon>Pseudomonadati</taxon>
        <taxon>Pseudomonadota</taxon>
        <taxon>Betaproteobacteria</taxon>
        <taxon>Neisseriales</taxon>
        <taxon>Neisseriaceae</taxon>
        <taxon>Crenobacter</taxon>
    </lineage>
</organism>
<dbReference type="CDD" id="cd00077">
    <property type="entry name" value="HDc"/>
    <property type="match status" value="1"/>
</dbReference>
<dbReference type="Gene3D" id="1.10.3210.10">
    <property type="entry name" value="Hypothetical protein af1432"/>
    <property type="match status" value="1"/>
</dbReference>
<dbReference type="EMBL" id="CP031337">
    <property type="protein sequence ID" value="AXK40328.1"/>
    <property type="molecule type" value="Genomic_DNA"/>
</dbReference>
<feature type="domain" description="HD-GYP" evidence="1">
    <location>
        <begin position="89"/>
        <end position="285"/>
    </location>
</feature>
<proteinExistence type="predicted"/>
<evidence type="ECO:0000313" key="2">
    <source>
        <dbReference type="EMBL" id="AXK40328.1"/>
    </source>
</evidence>
<sequence>MDFELPDNLFIRHRLHQVGPGRFFLEATFRAELLSRRPVLNLPLLPPRRATVLEEVPALTRHLSSLLLLGPGMLGLAEAFAPLVRRIVELDRKSPDGGVAAMLLCPRQDYTAHHSICTALLACRFAQALNFDEGDVHRLAMAALVMNLGAASLHNEMARQESPPSSLQRMQLRMHPLVSSALLREGGVEDDNLHALVLLHHERLDGRGYPFGLLDEGIVPAAQLLHLLDVVVAKLTPRSYRSRMTPKQALSQLYHQTHEPFAPIHVSLLLKTLGVFLAGSFVELENGQTAIVVEQTESAATPLVATLSRGAKLIETSSPGQRIRRDVTLRVGERHLPLFIPFWRLE</sequence>
<gene>
    <name evidence="2" type="ORF">DWG20_13310</name>
</gene>
<evidence type="ECO:0000259" key="1">
    <source>
        <dbReference type="PROSITE" id="PS51832"/>
    </source>
</evidence>
<dbReference type="PANTHER" id="PTHR43155:SF2">
    <property type="entry name" value="CYCLIC DI-GMP PHOSPHODIESTERASE PA4108"/>
    <property type="match status" value="1"/>
</dbReference>
<dbReference type="SUPFAM" id="SSF109604">
    <property type="entry name" value="HD-domain/PDEase-like"/>
    <property type="match status" value="1"/>
</dbReference>
<dbReference type="GO" id="GO:0008081">
    <property type="term" value="F:phosphoric diester hydrolase activity"/>
    <property type="evidence" value="ECO:0007669"/>
    <property type="project" value="UniProtKB-ARBA"/>
</dbReference>
<dbReference type="RefSeq" id="WP_115434256.1">
    <property type="nucleotide sequence ID" value="NZ_CP031337.1"/>
</dbReference>
<dbReference type="Proteomes" id="UP000254537">
    <property type="component" value="Chromosome"/>
</dbReference>
<keyword evidence="2" id="KW-0378">Hydrolase</keyword>
<dbReference type="KEGG" id="ccah:DWG20_13310"/>
<dbReference type="AlphaFoldDB" id="A0A345Y8S6"/>
<evidence type="ECO:0000313" key="3">
    <source>
        <dbReference type="Proteomes" id="UP000254537"/>
    </source>
</evidence>
<dbReference type="InterPro" id="IPR037522">
    <property type="entry name" value="HD_GYP_dom"/>
</dbReference>
<protein>
    <submittedName>
        <fullName evidence="2">Phosphohydrolase</fullName>
    </submittedName>
</protein>
<dbReference type="InterPro" id="IPR003607">
    <property type="entry name" value="HD/PDEase_dom"/>
</dbReference>
<dbReference type="Pfam" id="PF13487">
    <property type="entry name" value="HD_5"/>
    <property type="match status" value="1"/>
</dbReference>
<dbReference type="PROSITE" id="PS51832">
    <property type="entry name" value="HD_GYP"/>
    <property type="match status" value="1"/>
</dbReference>